<dbReference type="SUPFAM" id="SSF56935">
    <property type="entry name" value="Porins"/>
    <property type="match status" value="1"/>
</dbReference>
<evidence type="ECO:0000256" key="3">
    <source>
        <dbReference type="ARBA" id="ARBA00022496"/>
    </source>
</evidence>
<keyword evidence="6" id="KW-0798">TonB box</keyword>
<dbReference type="InterPro" id="IPR011662">
    <property type="entry name" value="Secretin/TonB_short_N"/>
</dbReference>
<dbReference type="InterPro" id="IPR012910">
    <property type="entry name" value="Plug_dom"/>
</dbReference>
<evidence type="ECO:0000259" key="10">
    <source>
        <dbReference type="SMART" id="SM00965"/>
    </source>
</evidence>
<proteinExistence type="predicted"/>
<evidence type="ECO:0000256" key="9">
    <source>
        <dbReference type="SAM" id="MobiDB-lite"/>
    </source>
</evidence>
<keyword evidence="3" id="KW-0406">Ion transport</keyword>
<evidence type="ECO:0000256" key="8">
    <source>
        <dbReference type="ARBA" id="ARBA00023237"/>
    </source>
</evidence>
<dbReference type="InterPro" id="IPR037066">
    <property type="entry name" value="Plug_dom_sf"/>
</dbReference>
<feature type="compositionally biased region" description="Polar residues" evidence="9">
    <location>
        <begin position="266"/>
        <end position="285"/>
    </location>
</feature>
<dbReference type="SUPFAM" id="SSF49464">
    <property type="entry name" value="Carboxypeptidase regulatory domain-like"/>
    <property type="match status" value="1"/>
</dbReference>
<keyword evidence="4" id="KW-0812">Transmembrane</keyword>
<feature type="domain" description="Secretin/TonB short N-terminal" evidence="10">
    <location>
        <begin position="72"/>
        <end position="122"/>
    </location>
</feature>
<comment type="subcellular location">
    <subcellularLocation>
        <location evidence="1">Cell outer membrane</location>
        <topology evidence="1">Multi-pass membrane protein</topology>
    </subcellularLocation>
</comment>
<dbReference type="InterPro" id="IPR023996">
    <property type="entry name" value="TonB-dep_OMP_SusC/RagA"/>
</dbReference>
<dbReference type="PROSITE" id="PS52016">
    <property type="entry name" value="TONB_DEPENDENT_REC_3"/>
    <property type="match status" value="1"/>
</dbReference>
<keyword evidence="8" id="KW-0998">Cell outer membrane</keyword>
<dbReference type="Gene3D" id="2.40.170.20">
    <property type="entry name" value="TonB-dependent receptor, beta-barrel domain"/>
    <property type="match status" value="1"/>
</dbReference>
<dbReference type="Pfam" id="PF13715">
    <property type="entry name" value="CarbopepD_reg_2"/>
    <property type="match status" value="1"/>
</dbReference>
<organism evidence="11">
    <name type="scientific">bioreactor metagenome</name>
    <dbReference type="NCBI Taxonomy" id="1076179"/>
    <lineage>
        <taxon>unclassified sequences</taxon>
        <taxon>metagenomes</taxon>
        <taxon>ecological metagenomes</taxon>
    </lineage>
</organism>
<accession>A0A644XAR0</accession>
<reference evidence="11" key="1">
    <citation type="submission" date="2019-08" db="EMBL/GenBank/DDBJ databases">
        <authorList>
            <person name="Kucharzyk K."/>
            <person name="Murdoch R.W."/>
            <person name="Higgins S."/>
            <person name="Loffler F."/>
        </authorList>
    </citation>
    <scope>NUCLEOTIDE SEQUENCE</scope>
</reference>
<dbReference type="NCBIfam" id="TIGR04057">
    <property type="entry name" value="SusC_RagA_signa"/>
    <property type="match status" value="1"/>
</dbReference>
<dbReference type="Pfam" id="PF07660">
    <property type="entry name" value="STN"/>
    <property type="match status" value="1"/>
</dbReference>
<name>A0A644XAR0_9ZZZZ</name>
<dbReference type="Pfam" id="PF07715">
    <property type="entry name" value="Plug"/>
    <property type="match status" value="1"/>
</dbReference>
<evidence type="ECO:0000256" key="5">
    <source>
        <dbReference type="ARBA" id="ARBA00023004"/>
    </source>
</evidence>
<dbReference type="GO" id="GO:0006826">
    <property type="term" value="P:iron ion transport"/>
    <property type="evidence" value="ECO:0007669"/>
    <property type="project" value="UniProtKB-KW"/>
</dbReference>
<dbReference type="NCBIfam" id="TIGR04056">
    <property type="entry name" value="OMP_RagA_SusC"/>
    <property type="match status" value="1"/>
</dbReference>
<dbReference type="AlphaFoldDB" id="A0A644XAR0"/>
<evidence type="ECO:0000313" key="11">
    <source>
        <dbReference type="EMBL" id="MPM13290.1"/>
    </source>
</evidence>
<dbReference type="InterPro" id="IPR000531">
    <property type="entry name" value="Beta-barrel_TonB"/>
</dbReference>
<protein>
    <submittedName>
        <fullName evidence="11">TonB-dependent receptor SusC</fullName>
    </submittedName>
</protein>
<dbReference type="Gene3D" id="3.55.50.30">
    <property type="match status" value="1"/>
</dbReference>
<comment type="caution">
    <text evidence="11">The sequence shown here is derived from an EMBL/GenBank/DDBJ whole genome shotgun (WGS) entry which is preliminary data.</text>
</comment>
<dbReference type="FunFam" id="2.170.130.10:FF:000003">
    <property type="entry name" value="SusC/RagA family TonB-linked outer membrane protein"/>
    <property type="match status" value="1"/>
</dbReference>
<evidence type="ECO:0000256" key="6">
    <source>
        <dbReference type="ARBA" id="ARBA00023077"/>
    </source>
</evidence>
<gene>
    <name evidence="11" type="primary">susC_96</name>
    <name evidence="11" type="ORF">SDC9_59646</name>
</gene>
<dbReference type="FunFam" id="2.60.40.1120:FF:000003">
    <property type="entry name" value="Outer membrane protein Omp121"/>
    <property type="match status" value="1"/>
</dbReference>
<evidence type="ECO:0000256" key="7">
    <source>
        <dbReference type="ARBA" id="ARBA00023136"/>
    </source>
</evidence>
<dbReference type="Gene3D" id="2.60.40.1120">
    <property type="entry name" value="Carboxypeptidase-like, regulatory domain"/>
    <property type="match status" value="1"/>
</dbReference>
<dbReference type="Gene3D" id="2.170.130.10">
    <property type="entry name" value="TonB-dependent receptor, plug domain"/>
    <property type="match status" value="1"/>
</dbReference>
<dbReference type="InterPro" id="IPR023997">
    <property type="entry name" value="TonB-dep_OMP_SusC/RagA_CS"/>
</dbReference>
<keyword evidence="3" id="KW-0410">Iron transport</keyword>
<keyword evidence="7" id="KW-0472">Membrane</keyword>
<dbReference type="InterPro" id="IPR008969">
    <property type="entry name" value="CarboxyPept-like_regulatory"/>
</dbReference>
<evidence type="ECO:0000256" key="4">
    <source>
        <dbReference type="ARBA" id="ARBA00022692"/>
    </source>
</evidence>
<keyword evidence="11" id="KW-0675">Receptor</keyword>
<dbReference type="InterPro" id="IPR039426">
    <property type="entry name" value="TonB-dep_rcpt-like"/>
</dbReference>
<dbReference type="EMBL" id="VSSQ01002097">
    <property type="protein sequence ID" value="MPM13290.1"/>
    <property type="molecule type" value="Genomic_DNA"/>
</dbReference>
<dbReference type="InterPro" id="IPR036942">
    <property type="entry name" value="Beta-barrel_TonB_sf"/>
</dbReference>
<evidence type="ECO:0000256" key="1">
    <source>
        <dbReference type="ARBA" id="ARBA00004571"/>
    </source>
</evidence>
<dbReference type="Pfam" id="PF00593">
    <property type="entry name" value="TonB_dep_Rec_b-barrel"/>
    <property type="match status" value="1"/>
</dbReference>
<feature type="region of interest" description="Disordered" evidence="9">
    <location>
        <begin position="265"/>
        <end position="285"/>
    </location>
</feature>
<evidence type="ECO:0000256" key="2">
    <source>
        <dbReference type="ARBA" id="ARBA00022448"/>
    </source>
</evidence>
<dbReference type="GO" id="GO:0009279">
    <property type="term" value="C:cell outer membrane"/>
    <property type="evidence" value="ECO:0007669"/>
    <property type="project" value="UniProtKB-SubCell"/>
</dbReference>
<dbReference type="SMART" id="SM00965">
    <property type="entry name" value="STN"/>
    <property type="match status" value="1"/>
</dbReference>
<sequence length="1183" mass="130785">MKNENFSSRLCHKKTGFKQIFRTMRITTFLLLVCVFCSHAKSTYSQDARVSIHMNNAQLNKILSEIEKQTEYLFIYNNEVNANQAVSINANQKKVADVLNDLLKDRNISFKIEGSHIILSRKNHSELKNSEAAVQQQQPFKVSGTVLDKSGLPVIGANVQVTNSAGIGTITDMDGNFTLEVPQNATLTISYIGYQPKQVAVKNAEHLRVELLEDSQALDEVVVVGYGVQKKVNLTGSVSSVKGDELSLRPVANATQSLQGLVPGLTVNNSSSGRPGAESSLTLRGQGNLSNTANPYILVDGVEMNLSDVNPNDIENISVLKDAAASAIYGARAAYGVILVTTKKGEEGKMRVSYQGTVGWSSPTVLPDMANSYDFATYFNAACANAGVAKQYSDEKLGLLQQYIQNPAGVDAWADLKGQNNLVAAFENTAKGVGNVDYFKLHYKDAAYKQNHNLSLSGGGKLAQYYVSGGAYTEDGILRYADMDYKRFNFNASVTSQVTDWLKMKVNTKFMHSDNNTPFGTGGLSEGFYHSLARFRPTVSEVDPNGHFTELTMIPYLQSGTYTNTQDDNMSLTGGFEIQPIKNWRIFVDYTYRNDNEEYEALNVAPQIPGADNETLYKGTRSELNIAANGRFTRSMSKRRYQSVNLYTNYLFTLAEDHNFTLMGGYQEEDNNYSYLFNQVTDLISTTNPGLGLSTGDQTITDTRNGWATRGFFGRINYDYKGLYLLEANGRYDGSSRFASDNRWGFFPSVSLGWNLSREAFMEKTTDVLSNLKLRASWGLLGNQSGAALYTFASTMGTQPLGSYYFQDGRDMIINAPGVVDPYTTWEKVESKNVGVDFGFLGNSLTGTIDLFQRDTKDMLGPSADLADIFGATVPNTNNARMRNKGWEVTLQYRGKIGKEVGYTVGASLSDAISEVTAYENPTGTDPQGQWYVGRKVGEIWGYRADGLIQSQAEADAYNAAYDLSYISGQKWNPGDVKYRDLNGDGKINKGNNTLADMGDVTIIGNTTPRYQYTINGSVNWKGISLSLLFQGVAKRDWSPDMGSVYFWGSGPYAQVTVFEEHLDYWREDNKDAYYPAPYTAGAGAINNFRNKTSQKTDRYMQNAAYCRLKNLTVSYDLPGAWTKKVGLSKTQVFFSGENLFTSTKLAKMFDPEAIFTGTSYTSESGKNYPMNKVISLGLIVNF</sequence>
<keyword evidence="5" id="KW-0408">Iron</keyword>
<keyword evidence="2" id="KW-0813">Transport</keyword>